<dbReference type="EMBL" id="JAJNAG010000007">
    <property type="protein sequence ID" value="MCD1125437.1"/>
    <property type="molecule type" value="Genomic_DNA"/>
</dbReference>
<organism evidence="1 2">
    <name type="scientific">Limnobaculum eriocheiris</name>
    <dbReference type="NCBI Taxonomy" id="2897391"/>
    <lineage>
        <taxon>Bacteria</taxon>
        <taxon>Pseudomonadati</taxon>
        <taxon>Pseudomonadota</taxon>
        <taxon>Gammaproteobacteria</taxon>
        <taxon>Enterobacterales</taxon>
        <taxon>Budviciaceae</taxon>
        <taxon>Limnobaculum</taxon>
    </lineage>
</organism>
<dbReference type="InterPro" id="IPR036291">
    <property type="entry name" value="NAD(P)-bd_dom_sf"/>
</dbReference>
<gene>
    <name evidence="1" type="ORF">LPW36_05295</name>
</gene>
<dbReference type="RefSeq" id="WP_230608381.1">
    <property type="nucleotide sequence ID" value="NZ_JAJNAG010000007.1"/>
</dbReference>
<name>A0A9X1SNX9_9GAMM</name>
<dbReference type="SUPFAM" id="SSF51735">
    <property type="entry name" value="NAD(P)-binding Rossmann-fold domains"/>
    <property type="match status" value="1"/>
</dbReference>
<reference evidence="1" key="1">
    <citation type="submission" date="2021-11" db="EMBL/GenBank/DDBJ databases">
        <title>Jinshanibacter sp. isolated from one year old Eriocheir sinensis.</title>
        <authorList>
            <person name="Li J.-Y."/>
            <person name="He W."/>
            <person name="Gao T.-H."/>
        </authorList>
    </citation>
    <scope>NUCLEOTIDE SEQUENCE</scope>
    <source>
        <strain evidence="1">LJY008</strain>
    </source>
</reference>
<dbReference type="Gene3D" id="3.40.50.720">
    <property type="entry name" value="NAD(P)-binding Rossmann-like Domain"/>
    <property type="match status" value="1"/>
</dbReference>
<evidence type="ECO:0000313" key="1">
    <source>
        <dbReference type="EMBL" id="MCD1125437.1"/>
    </source>
</evidence>
<accession>A0A9X1SNX9</accession>
<proteinExistence type="predicted"/>
<keyword evidence="2" id="KW-1185">Reference proteome</keyword>
<protein>
    <submittedName>
        <fullName evidence="1">Uncharacterized protein</fullName>
    </submittedName>
</protein>
<comment type="caution">
    <text evidence="1">The sequence shown here is derived from an EMBL/GenBank/DDBJ whole genome shotgun (WGS) entry which is preliminary data.</text>
</comment>
<dbReference type="AlphaFoldDB" id="A0A9X1SNX9"/>
<evidence type="ECO:0000313" key="2">
    <source>
        <dbReference type="Proteomes" id="UP001139171"/>
    </source>
</evidence>
<sequence length="62" mass="6963">MNTRTSVLTKYLLFPYRQPDKSALSHYLQNKTILITGASYGTGEAVAERLADYQVRLIKLSG</sequence>
<dbReference type="Proteomes" id="UP001139171">
    <property type="component" value="Unassembled WGS sequence"/>
</dbReference>